<organism evidence="1">
    <name type="scientific">marine sediment metagenome</name>
    <dbReference type="NCBI Taxonomy" id="412755"/>
    <lineage>
        <taxon>unclassified sequences</taxon>
        <taxon>metagenomes</taxon>
        <taxon>ecological metagenomes</taxon>
    </lineage>
</organism>
<reference evidence="1" key="1">
    <citation type="journal article" date="2014" name="Front. Microbiol.">
        <title>High frequency of phylogenetically diverse reductive dehalogenase-homologous genes in deep subseafloor sedimentary metagenomes.</title>
        <authorList>
            <person name="Kawai M."/>
            <person name="Futagami T."/>
            <person name="Toyoda A."/>
            <person name="Takaki Y."/>
            <person name="Nishi S."/>
            <person name="Hori S."/>
            <person name="Arai W."/>
            <person name="Tsubouchi T."/>
            <person name="Morono Y."/>
            <person name="Uchiyama I."/>
            <person name="Ito T."/>
            <person name="Fujiyama A."/>
            <person name="Inagaki F."/>
            <person name="Takami H."/>
        </authorList>
    </citation>
    <scope>NUCLEOTIDE SEQUENCE</scope>
    <source>
        <strain evidence="1">Expedition CK06-06</strain>
    </source>
</reference>
<evidence type="ECO:0000313" key="1">
    <source>
        <dbReference type="EMBL" id="GAI85912.1"/>
    </source>
</evidence>
<proteinExistence type="predicted"/>
<name>X1RYQ6_9ZZZZ</name>
<sequence length="56" mass="6756">MSKVIYKNGCLEITQAKDKTCYWAYKLPYYENLKNFTDLEEAKKYINNLIKEQEVK</sequence>
<comment type="caution">
    <text evidence="1">The sequence shown here is derived from an EMBL/GenBank/DDBJ whole genome shotgun (WGS) entry which is preliminary data.</text>
</comment>
<accession>X1RYQ6</accession>
<dbReference type="AlphaFoldDB" id="X1RYQ6"/>
<evidence type="ECO:0008006" key="2">
    <source>
        <dbReference type="Google" id="ProtNLM"/>
    </source>
</evidence>
<dbReference type="EMBL" id="BARW01008599">
    <property type="protein sequence ID" value="GAI85912.1"/>
    <property type="molecule type" value="Genomic_DNA"/>
</dbReference>
<gene>
    <name evidence="1" type="ORF">S12H4_17563</name>
</gene>
<protein>
    <recommendedName>
        <fullName evidence="2">AP2/ERF domain-containing protein</fullName>
    </recommendedName>
</protein>